<comment type="caution">
    <text evidence="2">The sequence shown here is derived from an EMBL/GenBank/DDBJ whole genome shotgun (WGS) entry which is preliminary data.</text>
</comment>
<dbReference type="EMBL" id="CACRXK020000766">
    <property type="protein sequence ID" value="CAB3984645.1"/>
    <property type="molecule type" value="Genomic_DNA"/>
</dbReference>
<proteinExistence type="predicted"/>
<evidence type="ECO:0000313" key="3">
    <source>
        <dbReference type="Proteomes" id="UP001152795"/>
    </source>
</evidence>
<dbReference type="InterPro" id="IPR029526">
    <property type="entry name" value="PGBD"/>
</dbReference>
<dbReference type="Proteomes" id="UP001152795">
    <property type="component" value="Unassembled WGS sequence"/>
</dbReference>
<accession>A0A6S7FYQ3</accession>
<reference evidence="2" key="1">
    <citation type="submission" date="2020-04" db="EMBL/GenBank/DDBJ databases">
        <authorList>
            <person name="Alioto T."/>
            <person name="Alioto T."/>
            <person name="Gomez Garrido J."/>
        </authorList>
    </citation>
    <scope>NUCLEOTIDE SEQUENCE</scope>
    <source>
        <strain evidence="2">A484AB</strain>
    </source>
</reference>
<name>A0A6S7FYQ3_PARCT</name>
<feature type="compositionally biased region" description="Basic residues" evidence="1">
    <location>
        <begin position="106"/>
        <end position="117"/>
    </location>
</feature>
<feature type="compositionally biased region" description="Acidic residues" evidence="1">
    <location>
        <begin position="39"/>
        <end position="70"/>
    </location>
</feature>
<dbReference type="OrthoDB" id="118105at2759"/>
<organism evidence="2 3">
    <name type="scientific">Paramuricea clavata</name>
    <name type="common">Red gorgonian</name>
    <name type="synonym">Violescent sea-whip</name>
    <dbReference type="NCBI Taxonomy" id="317549"/>
    <lineage>
        <taxon>Eukaryota</taxon>
        <taxon>Metazoa</taxon>
        <taxon>Cnidaria</taxon>
        <taxon>Anthozoa</taxon>
        <taxon>Octocorallia</taxon>
        <taxon>Malacalcyonacea</taxon>
        <taxon>Plexauridae</taxon>
        <taxon>Paramuricea</taxon>
    </lineage>
</organism>
<gene>
    <name evidence="2" type="ORF">PACLA_8A061152</name>
</gene>
<keyword evidence="3" id="KW-1185">Reference proteome</keyword>
<sequence length="179" mass="19379">MALNFDDVLNAISNENFDFDVPGIPSDKEEDLDRRLEMSDSDSSDEEPVDEEDDDSEVDDEDPDWEEGGDLGEGSGGRGRSPIRRRADSPNGTSGNGGRGSSAKGSRTRGSRARSGKSQHEAPSQNGLGYDVVMKLVNPYLGQGYHVYFDNFFTSPKLVEYLFMNGTPSSGTGKDSPNA</sequence>
<evidence type="ECO:0000256" key="1">
    <source>
        <dbReference type="SAM" id="MobiDB-lite"/>
    </source>
</evidence>
<protein>
    <submittedName>
        <fullName evidence="2">Uncharacterized protein</fullName>
    </submittedName>
</protein>
<evidence type="ECO:0000313" key="2">
    <source>
        <dbReference type="EMBL" id="CAB3984645.1"/>
    </source>
</evidence>
<dbReference type="AlphaFoldDB" id="A0A6S7FYQ3"/>
<feature type="region of interest" description="Disordered" evidence="1">
    <location>
        <begin position="1"/>
        <end position="126"/>
    </location>
</feature>
<dbReference type="Pfam" id="PF13843">
    <property type="entry name" value="DDE_Tnp_1_7"/>
    <property type="match status" value="1"/>
</dbReference>